<comment type="subcellular location">
    <subcellularLocation>
        <location evidence="1 7">Cell membrane</location>
        <topology evidence="1 7">Multi-pass membrane protein</topology>
    </subcellularLocation>
</comment>
<keyword evidence="10" id="KW-1185">Reference proteome</keyword>
<sequence>MIGRGFIGEIRKNKVKLLMLLPAVLFFFVMAYLPMAGIVIAFKQYNYTDGIFGSPWVGLDNFKYFFESGQLYKVTMNTILYNTAFIIINNGLEIVFAIILAEIAGKHMRKFLQSALFLPYFISWVVVGAFVYNLFNFELGSVNTFLKSIGMEAVDVYSNPTAWVFILIFFSAWKSVGYGTVFYLAAIMNIDHETYEAAEIDGANIFQRIRLITLPALVPTIIILLLLSVGNIVRGDFQLFYQVVGENGLVFDATDVIDTFVVRSLLNIQEFGMSSAAGVYQSVLSFIIIISVNAIVRKVDKDNALF</sequence>
<feature type="transmembrane region" description="Helical" evidence="7">
    <location>
        <begin position="162"/>
        <end position="190"/>
    </location>
</feature>
<accession>A0A926KMZ1</accession>
<dbReference type="PANTHER" id="PTHR43227">
    <property type="entry name" value="BLL4140 PROTEIN"/>
    <property type="match status" value="1"/>
</dbReference>
<evidence type="ECO:0000256" key="1">
    <source>
        <dbReference type="ARBA" id="ARBA00004651"/>
    </source>
</evidence>
<dbReference type="GO" id="GO:0005886">
    <property type="term" value="C:plasma membrane"/>
    <property type="evidence" value="ECO:0007669"/>
    <property type="project" value="UniProtKB-SubCell"/>
</dbReference>
<evidence type="ECO:0000256" key="3">
    <source>
        <dbReference type="ARBA" id="ARBA00022475"/>
    </source>
</evidence>
<evidence type="ECO:0000256" key="5">
    <source>
        <dbReference type="ARBA" id="ARBA00022989"/>
    </source>
</evidence>
<evidence type="ECO:0000256" key="6">
    <source>
        <dbReference type="ARBA" id="ARBA00023136"/>
    </source>
</evidence>
<dbReference type="Pfam" id="PF00528">
    <property type="entry name" value="BPD_transp_1"/>
    <property type="match status" value="1"/>
</dbReference>
<feature type="transmembrane region" description="Helical" evidence="7">
    <location>
        <begin position="211"/>
        <end position="233"/>
    </location>
</feature>
<dbReference type="AlphaFoldDB" id="A0A926KMZ1"/>
<dbReference type="InterPro" id="IPR035906">
    <property type="entry name" value="MetI-like_sf"/>
</dbReference>
<comment type="similarity">
    <text evidence="7">Belongs to the binding-protein-dependent transport system permease family.</text>
</comment>
<dbReference type="EMBL" id="JACVVD010000001">
    <property type="protein sequence ID" value="MBD0378995.1"/>
    <property type="molecule type" value="Genomic_DNA"/>
</dbReference>
<evidence type="ECO:0000256" key="2">
    <source>
        <dbReference type="ARBA" id="ARBA00022448"/>
    </source>
</evidence>
<dbReference type="CDD" id="cd06261">
    <property type="entry name" value="TM_PBP2"/>
    <property type="match status" value="1"/>
</dbReference>
<evidence type="ECO:0000259" key="8">
    <source>
        <dbReference type="PROSITE" id="PS50928"/>
    </source>
</evidence>
<protein>
    <submittedName>
        <fullName evidence="9">Sugar ABC transporter permease</fullName>
    </submittedName>
</protein>
<keyword evidence="6 7" id="KW-0472">Membrane</keyword>
<dbReference type="PANTHER" id="PTHR43227:SF11">
    <property type="entry name" value="BLL4140 PROTEIN"/>
    <property type="match status" value="1"/>
</dbReference>
<feature type="domain" description="ABC transmembrane type-1" evidence="8">
    <location>
        <begin position="75"/>
        <end position="292"/>
    </location>
</feature>
<gene>
    <name evidence="9" type="ORF">ICC18_02515</name>
</gene>
<feature type="transmembrane region" description="Helical" evidence="7">
    <location>
        <begin position="115"/>
        <end position="135"/>
    </location>
</feature>
<dbReference type="InterPro" id="IPR050809">
    <property type="entry name" value="UgpAE/MalFG_permease"/>
</dbReference>
<organism evidence="9 10">
    <name type="scientific">Paenibacillus sedimenti</name>
    <dbReference type="NCBI Taxonomy" id="2770274"/>
    <lineage>
        <taxon>Bacteria</taxon>
        <taxon>Bacillati</taxon>
        <taxon>Bacillota</taxon>
        <taxon>Bacilli</taxon>
        <taxon>Bacillales</taxon>
        <taxon>Paenibacillaceae</taxon>
        <taxon>Paenibacillus</taxon>
    </lineage>
</organism>
<feature type="transmembrane region" description="Helical" evidence="7">
    <location>
        <begin position="20"/>
        <end position="42"/>
    </location>
</feature>
<feature type="transmembrane region" description="Helical" evidence="7">
    <location>
        <begin position="279"/>
        <end position="296"/>
    </location>
</feature>
<dbReference type="InterPro" id="IPR000515">
    <property type="entry name" value="MetI-like"/>
</dbReference>
<feature type="transmembrane region" description="Helical" evidence="7">
    <location>
        <begin position="79"/>
        <end position="103"/>
    </location>
</feature>
<evidence type="ECO:0000256" key="4">
    <source>
        <dbReference type="ARBA" id="ARBA00022692"/>
    </source>
</evidence>
<dbReference type="PROSITE" id="PS50928">
    <property type="entry name" value="ABC_TM1"/>
    <property type="match status" value="1"/>
</dbReference>
<comment type="caution">
    <text evidence="9">The sequence shown here is derived from an EMBL/GenBank/DDBJ whole genome shotgun (WGS) entry which is preliminary data.</text>
</comment>
<keyword evidence="4 7" id="KW-0812">Transmembrane</keyword>
<name>A0A926KMZ1_9BACL</name>
<dbReference type="Gene3D" id="1.10.3720.10">
    <property type="entry name" value="MetI-like"/>
    <property type="match status" value="1"/>
</dbReference>
<reference evidence="9" key="1">
    <citation type="submission" date="2020-09" db="EMBL/GenBank/DDBJ databases">
        <title>Draft Genome Sequence of Paenibacillus sp. WST5.</title>
        <authorList>
            <person name="Bao Z."/>
        </authorList>
    </citation>
    <scope>NUCLEOTIDE SEQUENCE</scope>
    <source>
        <strain evidence="9">WST5</strain>
    </source>
</reference>
<dbReference type="Proteomes" id="UP000650466">
    <property type="component" value="Unassembled WGS sequence"/>
</dbReference>
<keyword evidence="5 7" id="KW-1133">Transmembrane helix</keyword>
<keyword evidence="2 7" id="KW-0813">Transport</keyword>
<evidence type="ECO:0000313" key="10">
    <source>
        <dbReference type="Proteomes" id="UP000650466"/>
    </source>
</evidence>
<dbReference type="GO" id="GO:0055085">
    <property type="term" value="P:transmembrane transport"/>
    <property type="evidence" value="ECO:0007669"/>
    <property type="project" value="InterPro"/>
</dbReference>
<evidence type="ECO:0000313" key="9">
    <source>
        <dbReference type="EMBL" id="MBD0378995.1"/>
    </source>
</evidence>
<keyword evidence="3" id="KW-1003">Cell membrane</keyword>
<evidence type="ECO:0000256" key="7">
    <source>
        <dbReference type="RuleBase" id="RU363032"/>
    </source>
</evidence>
<dbReference type="SUPFAM" id="SSF161098">
    <property type="entry name" value="MetI-like"/>
    <property type="match status" value="1"/>
</dbReference>
<proteinExistence type="inferred from homology"/>